<dbReference type="Proteomes" id="UP000076603">
    <property type="component" value="Unassembled WGS sequence"/>
</dbReference>
<keyword evidence="7" id="KW-1185">Reference proteome</keyword>
<dbReference type="InterPro" id="IPR029149">
    <property type="entry name" value="Creatin/AminoP/Spt16_N"/>
</dbReference>
<dbReference type="AlphaFoldDB" id="A0A161YN13"/>
<accession>A0A161YN13</accession>
<comment type="similarity">
    <text evidence="3">Belongs to the peptidase M24B family.</text>
</comment>
<dbReference type="SUPFAM" id="SSF53092">
    <property type="entry name" value="Creatinase/prolidase N-terminal domain"/>
    <property type="match status" value="1"/>
</dbReference>
<dbReference type="Gene3D" id="3.40.350.10">
    <property type="entry name" value="Creatinase/prolidase N-terminal domain"/>
    <property type="match status" value="1"/>
</dbReference>
<dbReference type="InterPro" id="IPR001131">
    <property type="entry name" value="Peptidase_M24B_aminopep-P_CS"/>
</dbReference>
<comment type="caution">
    <text evidence="6">The sequence shown here is derived from an EMBL/GenBank/DDBJ whole genome shotgun (WGS) entry which is preliminary data.</text>
</comment>
<dbReference type="STRING" id="1121326.CLMAG_18980"/>
<dbReference type="CDD" id="cd01092">
    <property type="entry name" value="APP-like"/>
    <property type="match status" value="1"/>
</dbReference>
<evidence type="ECO:0000256" key="3">
    <source>
        <dbReference type="RuleBase" id="RU000590"/>
    </source>
</evidence>
<dbReference type="EMBL" id="LWAE01000002">
    <property type="protein sequence ID" value="KZL92092.1"/>
    <property type="molecule type" value="Genomic_DNA"/>
</dbReference>
<dbReference type="RefSeq" id="WP_066621330.1">
    <property type="nucleotide sequence ID" value="NZ_FQXL01000004.1"/>
</dbReference>
<keyword evidence="1 3" id="KW-0479">Metal-binding</keyword>
<dbReference type="Gene3D" id="3.90.230.10">
    <property type="entry name" value="Creatinase/methionine aminopeptidase superfamily"/>
    <property type="match status" value="1"/>
</dbReference>
<dbReference type="InterPro" id="IPR000587">
    <property type="entry name" value="Creatinase_N"/>
</dbReference>
<sequence>MNLLRLNKLLKEMEINNIPQMLISDPAAIFYLTGKWIHPGERMLALYINLKGINKLFVNELFTVTEDLGVEKVWFNDTEDGVEIVSKYVDKEKTMGVDKNWPARFLLRLMELKGGSTFVNGSSILDTIRMCKDENEKDLMREASRINDLAVERIIKLVPEMHTEKKMSQLLLGIYEELGADGFSFDPIIAYGVNAADPHHGCGNTMVKPGDSIIIDIGCVKDSYCSDMTRTVFYKYASDKAKEVFNIVLEANKKAIDMVKAGVRFCDIDAAARNHIDAHGYGKYFTHRTGHSIGIDVHDLGDVSSVNTDKVEPGMIFSIEPGIYLPREVGVRIEDLVLVTEDGCEVLNKYDKGLVIVE</sequence>
<dbReference type="Pfam" id="PF00557">
    <property type="entry name" value="Peptidase_M24"/>
    <property type="match status" value="1"/>
</dbReference>
<dbReference type="InterPro" id="IPR050659">
    <property type="entry name" value="Peptidase_M24B"/>
</dbReference>
<evidence type="ECO:0000313" key="6">
    <source>
        <dbReference type="EMBL" id="KZL92092.1"/>
    </source>
</evidence>
<name>A0A161YN13_9CLOT</name>
<dbReference type="InterPro" id="IPR000994">
    <property type="entry name" value="Pept_M24"/>
</dbReference>
<reference evidence="6 7" key="1">
    <citation type="submission" date="2016-04" db="EMBL/GenBank/DDBJ databases">
        <title>Genome sequence of Clostridium magnum DSM 2767.</title>
        <authorList>
            <person name="Poehlein A."/>
            <person name="Uhlig R."/>
            <person name="Fischer R."/>
            <person name="Bahl H."/>
            <person name="Daniel R."/>
        </authorList>
    </citation>
    <scope>NUCLEOTIDE SEQUENCE [LARGE SCALE GENOMIC DNA]</scope>
    <source>
        <strain evidence="6 7">DSM 2767</strain>
    </source>
</reference>
<dbReference type="OrthoDB" id="9806388at2"/>
<protein>
    <submittedName>
        <fullName evidence="6">Putative peptidase</fullName>
        <ecNumber evidence="6">3.4.-.-</ecNumber>
    </submittedName>
</protein>
<dbReference type="PANTHER" id="PTHR46112">
    <property type="entry name" value="AMINOPEPTIDASE"/>
    <property type="match status" value="1"/>
</dbReference>
<gene>
    <name evidence="6" type="ORF">CLMAG_18980</name>
</gene>
<evidence type="ECO:0000259" key="5">
    <source>
        <dbReference type="Pfam" id="PF01321"/>
    </source>
</evidence>
<dbReference type="PANTHER" id="PTHR46112:SF3">
    <property type="entry name" value="AMINOPEPTIDASE YPDF"/>
    <property type="match status" value="1"/>
</dbReference>
<dbReference type="EC" id="3.4.-.-" evidence="6"/>
<dbReference type="GO" id="GO:0016787">
    <property type="term" value="F:hydrolase activity"/>
    <property type="evidence" value="ECO:0007669"/>
    <property type="project" value="UniProtKB-KW"/>
</dbReference>
<feature type="domain" description="Peptidase M24" evidence="4">
    <location>
        <begin position="139"/>
        <end position="341"/>
    </location>
</feature>
<dbReference type="InterPro" id="IPR036005">
    <property type="entry name" value="Creatinase/aminopeptidase-like"/>
</dbReference>
<dbReference type="PROSITE" id="PS00491">
    <property type="entry name" value="PROLINE_PEPTIDASE"/>
    <property type="match status" value="1"/>
</dbReference>
<dbReference type="GO" id="GO:0046872">
    <property type="term" value="F:metal ion binding"/>
    <property type="evidence" value="ECO:0007669"/>
    <property type="project" value="UniProtKB-KW"/>
</dbReference>
<proteinExistence type="inferred from homology"/>
<organism evidence="6 7">
    <name type="scientific">Clostridium magnum DSM 2767</name>
    <dbReference type="NCBI Taxonomy" id="1121326"/>
    <lineage>
        <taxon>Bacteria</taxon>
        <taxon>Bacillati</taxon>
        <taxon>Bacillota</taxon>
        <taxon>Clostridia</taxon>
        <taxon>Eubacteriales</taxon>
        <taxon>Clostridiaceae</taxon>
        <taxon>Clostridium</taxon>
    </lineage>
</organism>
<evidence type="ECO:0000256" key="1">
    <source>
        <dbReference type="ARBA" id="ARBA00022723"/>
    </source>
</evidence>
<evidence type="ECO:0000259" key="4">
    <source>
        <dbReference type="Pfam" id="PF00557"/>
    </source>
</evidence>
<evidence type="ECO:0000313" key="7">
    <source>
        <dbReference type="Proteomes" id="UP000076603"/>
    </source>
</evidence>
<feature type="domain" description="Creatinase N-terminal" evidence="5">
    <location>
        <begin position="5"/>
        <end position="131"/>
    </location>
</feature>
<dbReference type="Pfam" id="PF01321">
    <property type="entry name" value="Creatinase_N"/>
    <property type="match status" value="1"/>
</dbReference>
<dbReference type="SUPFAM" id="SSF55920">
    <property type="entry name" value="Creatinase/aminopeptidase"/>
    <property type="match status" value="1"/>
</dbReference>
<keyword evidence="2 6" id="KW-0378">Hydrolase</keyword>
<dbReference type="PATRIC" id="fig|1121326.3.peg.1888"/>
<evidence type="ECO:0000256" key="2">
    <source>
        <dbReference type="ARBA" id="ARBA00022801"/>
    </source>
</evidence>